<evidence type="ECO:0000313" key="4">
    <source>
        <dbReference type="EMBL" id="GMI18182.1"/>
    </source>
</evidence>
<gene>
    <name evidence="4" type="ORF">TrLO_g957</name>
</gene>
<proteinExistence type="predicted"/>
<dbReference type="PROSITE" id="PS50297">
    <property type="entry name" value="ANK_REP_REGION"/>
    <property type="match status" value="2"/>
</dbReference>
<evidence type="ECO:0000256" key="3">
    <source>
        <dbReference type="PROSITE-ProRule" id="PRU00023"/>
    </source>
</evidence>
<dbReference type="PANTHER" id="PTHR24171:SF9">
    <property type="entry name" value="ANKYRIN REPEAT DOMAIN-CONTAINING PROTEIN 39"/>
    <property type="match status" value="1"/>
</dbReference>
<dbReference type="OrthoDB" id="539213at2759"/>
<dbReference type="SMART" id="SM00248">
    <property type="entry name" value="ANK"/>
    <property type="match status" value="2"/>
</dbReference>
<feature type="repeat" description="ANK" evidence="3">
    <location>
        <begin position="48"/>
        <end position="80"/>
    </location>
</feature>
<dbReference type="PANTHER" id="PTHR24171">
    <property type="entry name" value="ANKYRIN REPEAT DOMAIN-CONTAINING PROTEIN 39-RELATED"/>
    <property type="match status" value="1"/>
</dbReference>
<dbReference type="EMBL" id="BRXW01000325">
    <property type="protein sequence ID" value="GMI18182.1"/>
    <property type="molecule type" value="Genomic_DNA"/>
</dbReference>
<keyword evidence="5" id="KW-1185">Reference proteome</keyword>
<evidence type="ECO:0000256" key="2">
    <source>
        <dbReference type="ARBA" id="ARBA00023043"/>
    </source>
</evidence>
<dbReference type="Proteomes" id="UP001165122">
    <property type="component" value="Unassembled WGS sequence"/>
</dbReference>
<dbReference type="PROSITE" id="PS50088">
    <property type="entry name" value="ANK_REPEAT"/>
    <property type="match status" value="2"/>
</dbReference>
<protein>
    <submittedName>
        <fullName evidence="4">Uncharacterized protein</fullName>
    </submittedName>
</protein>
<dbReference type="AlphaFoldDB" id="A0A9W7KZZ6"/>
<keyword evidence="1" id="KW-0677">Repeat</keyword>
<comment type="caution">
    <text evidence="4">The sequence shown here is derived from an EMBL/GenBank/DDBJ whole genome shotgun (WGS) entry which is preliminary data.</text>
</comment>
<evidence type="ECO:0000313" key="5">
    <source>
        <dbReference type="Proteomes" id="UP001165122"/>
    </source>
</evidence>
<dbReference type="InterPro" id="IPR036770">
    <property type="entry name" value="Ankyrin_rpt-contain_sf"/>
</dbReference>
<organism evidence="4 5">
    <name type="scientific">Triparma laevis f. longispina</name>
    <dbReference type="NCBI Taxonomy" id="1714387"/>
    <lineage>
        <taxon>Eukaryota</taxon>
        <taxon>Sar</taxon>
        <taxon>Stramenopiles</taxon>
        <taxon>Ochrophyta</taxon>
        <taxon>Bolidophyceae</taxon>
        <taxon>Parmales</taxon>
        <taxon>Triparmaceae</taxon>
        <taxon>Triparma</taxon>
    </lineage>
</organism>
<sequence length="291" mass="31976">MAFANPSKSTETSYLSYEALEQAFVPPMSEKKIFNNLNFPHLSRNAHTGCTALHMAATSGCVPLAIATISKGFNMNVRDTTASFTPLHFAAMQGKKAMVKYLIGQGADSTAIWSHGAPMGMGGKTPLEVRRHSKLALAVPERAGCGVTEGVRACVKLHRCQSGTRFCGKACQTKVWKNGHKKGCKRIVKENEEKKESGRNGGMLVSGKGEELEFMNKDGHKMNLTQLGVAKRDQLLFATPTNMTEGQARIVVSGSMENYLTAKANWQRRATSDDPLVEKDMLMRIYRQMKE</sequence>
<reference evidence="5" key="1">
    <citation type="journal article" date="2023" name="Commun. Biol.">
        <title>Genome analysis of Parmales, the sister group of diatoms, reveals the evolutionary specialization of diatoms from phago-mixotrophs to photoautotrophs.</title>
        <authorList>
            <person name="Ban H."/>
            <person name="Sato S."/>
            <person name="Yoshikawa S."/>
            <person name="Yamada K."/>
            <person name="Nakamura Y."/>
            <person name="Ichinomiya M."/>
            <person name="Sato N."/>
            <person name="Blanc-Mathieu R."/>
            <person name="Endo H."/>
            <person name="Kuwata A."/>
            <person name="Ogata H."/>
        </authorList>
    </citation>
    <scope>NUCLEOTIDE SEQUENCE [LARGE SCALE GENOMIC DNA]</scope>
    <source>
        <strain evidence="5">NIES 3700</strain>
    </source>
</reference>
<dbReference type="SUPFAM" id="SSF48403">
    <property type="entry name" value="Ankyrin repeat"/>
    <property type="match status" value="1"/>
</dbReference>
<name>A0A9W7KZZ6_9STRA</name>
<dbReference type="Gene3D" id="1.25.40.20">
    <property type="entry name" value="Ankyrin repeat-containing domain"/>
    <property type="match status" value="1"/>
</dbReference>
<dbReference type="InterPro" id="IPR002110">
    <property type="entry name" value="Ankyrin_rpt"/>
</dbReference>
<keyword evidence="2 3" id="KW-0040">ANK repeat</keyword>
<accession>A0A9W7KZZ6</accession>
<feature type="repeat" description="ANK" evidence="3">
    <location>
        <begin position="82"/>
        <end position="108"/>
    </location>
</feature>
<dbReference type="Pfam" id="PF12796">
    <property type="entry name" value="Ank_2"/>
    <property type="match status" value="1"/>
</dbReference>
<evidence type="ECO:0000256" key="1">
    <source>
        <dbReference type="ARBA" id="ARBA00022737"/>
    </source>
</evidence>